<dbReference type="Pfam" id="PF10017">
    <property type="entry name" value="Methyltransf_33"/>
    <property type="match status" value="1"/>
</dbReference>
<evidence type="ECO:0000256" key="1">
    <source>
        <dbReference type="ARBA" id="ARBA00022603"/>
    </source>
</evidence>
<protein>
    <submittedName>
        <fullName evidence="4">L-histidine N(Alpha)-methyltransferase</fullName>
        <ecNumber evidence="4">2.1.1.44</ecNumber>
    </submittedName>
</protein>
<evidence type="ECO:0000259" key="3">
    <source>
        <dbReference type="Pfam" id="PF10017"/>
    </source>
</evidence>
<dbReference type="PANTHER" id="PTHR43397">
    <property type="entry name" value="ERGOTHIONEINE BIOSYNTHESIS PROTEIN 1"/>
    <property type="match status" value="1"/>
</dbReference>
<keyword evidence="1 4" id="KW-0489">Methyltransferase</keyword>
<dbReference type="PANTHER" id="PTHR43397:SF1">
    <property type="entry name" value="ERGOTHIONEINE BIOSYNTHESIS PROTEIN 1"/>
    <property type="match status" value="1"/>
</dbReference>
<dbReference type="InterPro" id="IPR019257">
    <property type="entry name" value="MeTrfase_dom"/>
</dbReference>
<evidence type="ECO:0000256" key="2">
    <source>
        <dbReference type="ARBA" id="ARBA00022679"/>
    </source>
</evidence>
<dbReference type="InterPro" id="IPR035094">
    <property type="entry name" value="EgtD"/>
</dbReference>
<gene>
    <name evidence="4" type="primary">egtD</name>
    <name evidence="4" type="ORF">G3O08_06320</name>
</gene>
<comment type="caution">
    <text evidence="4">The sequence shown here is derived from an EMBL/GenBank/DDBJ whole genome shotgun (WGS) entry which is preliminary data.</text>
</comment>
<dbReference type="RefSeq" id="WP_163283991.1">
    <property type="nucleotide sequence ID" value="NZ_JAAGVY010000008.1"/>
</dbReference>
<name>A0A7K3WQ10_9FLAO</name>
<dbReference type="EC" id="2.1.1.44" evidence="4"/>
<dbReference type="InterPro" id="IPR051128">
    <property type="entry name" value="EgtD_Methyltrsf_superfamily"/>
</dbReference>
<dbReference type="InterPro" id="IPR029063">
    <property type="entry name" value="SAM-dependent_MTases_sf"/>
</dbReference>
<keyword evidence="2 4" id="KW-0808">Transferase</keyword>
<dbReference type="PIRSF" id="PIRSF018005">
    <property type="entry name" value="UCP018005"/>
    <property type="match status" value="1"/>
</dbReference>
<dbReference type="Proteomes" id="UP000486602">
    <property type="component" value="Unassembled WGS sequence"/>
</dbReference>
<proteinExistence type="predicted"/>
<feature type="domain" description="Histidine-specific methyltransferase SAM-dependent" evidence="3">
    <location>
        <begin position="3"/>
        <end position="311"/>
    </location>
</feature>
<dbReference type="InterPro" id="IPR017804">
    <property type="entry name" value="MeTrfase_EgtD-like"/>
</dbReference>
<evidence type="ECO:0000313" key="5">
    <source>
        <dbReference type="Proteomes" id="UP000486602"/>
    </source>
</evidence>
<dbReference type="NCBIfam" id="TIGR03438">
    <property type="entry name" value="egtD_ergothio"/>
    <property type="match status" value="1"/>
</dbReference>
<dbReference type="GO" id="GO:0032259">
    <property type="term" value="P:methylation"/>
    <property type="evidence" value="ECO:0007669"/>
    <property type="project" value="UniProtKB-KW"/>
</dbReference>
<sequence length="313" mass="36109">MSFKEDVGTGLSENPKYLSSRYFYDAEGDKIFQAIMKMPEYYLTNAEFEIFSTQAEQILSELDVNGRKFDLVEFGAGDGFKTRILIERLIEAGANFRYIPIDISENVLNTLKSDFQKRFPDLEILAENAEYFEALESINRKSENPKVILFLGSSIGNFLEDRTVRFLNALYAVLNVGDFTLIGFDLKKNPKTILEAYNDKQGITKAFNLNLLKRINRELEADFDLEAFDHYPYYDPETGFAKSYIVSLKKQTVNIKGLKKQFVFDAGEAIHTEISRKYGINQIETLFENANFNVSKHFFDCKHYYVDTLAKKI</sequence>
<dbReference type="AlphaFoldDB" id="A0A7K3WQ10"/>
<keyword evidence="5" id="KW-1185">Reference proteome</keyword>
<dbReference type="SUPFAM" id="SSF53335">
    <property type="entry name" value="S-adenosyl-L-methionine-dependent methyltransferases"/>
    <property type="match status" value="1"/>
</dbReference>
<accession>A0A7K3WQ10</accession>
<evidence type="ECO:0000313" key="4">
    <source>
        <dbReference type="EMBL" id="NEN23111.1"/>
    </source>
</evidence>
<organism evidence="4 5">
    <name type="scientific">Cryomorpha ignava</name>
    <dbReference type="NCBI Taxonomy" id="101383"/>
    <lineage>
        <taxon>Bacteria</taxon>
        <taxon>Pseudomonadati</taxon>
        <taxon>Bacteroidota</taxon>
        <taxon>Flavobacteriia</taxon>
        <taxon>Flavobacteriales</taxon>
        <taxon>Cryomorphaceae</taxon>
        <taxon>Cryomorpha</taxon>
    </lineage>
</organism>
<dbReference type="GO" id="GO:0052706">
    <property type="term" value="F:L-histidine N(alpha)-methyltransferase activity"/>
    <property type="evidence" value="ECO:0007669"/>
    <property type="project" value="UniProtKB-EC"/>
</dbReference>
<reference evidence="4 5" key="1">
    <citation type="submission" date="2020-02" db="EMBL/GenBank/DDBJ databases">
        <title>Out from the shadows clarifying the taxonomy of the family Cryomorphaceae and related taxa by utilizing the GTDB taxonomic framework.</title>
        <authorList>
            <person name="Bowman J.P."/>
        </authorList>
    </citation>
    <scope>NUCLEOTIDE SEQUENCE [LARGE SCALE GENOMIC DNA]</scope>
    <source>
        <strain evidence="4 5">QSSC 1-22</strain>
    </source>
</reference>
<dbReference type="Gene3D" id="3.40.50.150">
    <property type="entry name" value="Vaccinia Virus protein VP39"/>
    <property type="match status" value="1"/>
</dbReference>
<dbReference type="EMBL" id="JAAGVY010000008">
    <property type="protein sequence ID" value="NEN23111.1"/>
    <property type="molecule type" value="Genomic_DNA"/>
</dbReference>